<dbReference type="GO" id="GO:0042254">
    <property type="term" value="P:ribosome biogenesis"/>
    <property type="evidence" value="ECO:0007669"/>
    <property type="project" value="UniProtKB-KW"/>
</dbReference>
<reference evidence="7" key="1">
    <citation type="submission" date="2020-10" db="EMBL/GenBank/DDBJ databases">
        <authorList>
            <person name="Gilroy R."/>
        </authorList>
    </citation>
    <scope>NUCLEOTIDE SEQUENCE</scope>
    <source>
        <strain evidence="7">CHK165-10780</strain>
    </source>
</reference>
<evidence type="ECO:0000313" key="7">
    <source>
        <dbReference type="EMBL" id="HIQ64258.1"/>
    </source>
</evidence>
<evidence type="ECO:0000256" key="3">
    <source>
        <dbReference type="ARBA" id="ARBA00022801"/>
    </source>
</evidence>
<dbReference type="SUPFAM" id="SSF118010">
    <property type="entry name" value="TM1457-like"/>
    <property type="match status" value="1"/>
</dbReference>
<keyword evidence="3" id="KW-0378">Hydrolase</keyword>
<dbReference type="CDD" id="cd16332">
    <property type="entry name" value="Prp-like"/>
    <property type="match status" value="1"/>
</dbReference>
<dbReference type="InterPro" id="IPR036764">
    <property type="entry name" value="Peptidase_Prp_sf"/>
</dbReference>
<accession>A0A9D0Z0N4</accession>
<dbReference type="PANTHER" id="PTHR39178">
    <property type="entry name" value="HYPOTHETICAL RIBOSOME-ASSOCIATED PROTEIN"/>
    <property type="match status" value="1"/>
</dbReference>
<dbReference type="EMBL" id="DVFU01000021">
    <property type="protein sequence ID" value="HIQ64258.1"/>
    <property type="molecule type" value="Genomic_DNA"/>
</dbReference>
<dbReference type="PANTHER" id="PTHR39178:SF1">
    <property type="entry name" value="RIBOSOMAL-PROCESSING CYSTEINE PROTEASE PRP"/>
    <property type="match status" value="1"/>
</dbReference>
<keyword evidence="2 7" id="KW-0645">Protease</keyword>
<name>A0A9D0Z0N4_9FIRM</name>
<gene>
    <name evidence="7" type="ORF">IAC85_00805</name>
</gene>
<comment type="similarity">
    <text evidence="5">Belongs to the Prp family.</text>
</comment>
<dbReference type="GO" id="GO:0008234">
    <property type="term" value="F:cysteine-type peptidase activity"/>
    <property type="evidence" value="ECO:0007669"/>
    <property type="project" value="UniProtKB-KW"/>
</dbReference>
<reference evidence="7" key="2">
    <citation type="journal article" date="2021" name="PeerJ">
        <title>Extensive microbial diversity within the chicken gut microbiome revealed by metagenomics and culture.</title>
        <authorList>
            <person name="Gilroy R."/>
            <person name="Ravi A."/>
            <person name="Getino M."/>
            <person name="Pursley I."/>
            <person name="Horton D.L."/>
            <person name="Alikhan N.F."/>
            <person name="Baker D."/>
            <person name="Gharbi K."/>
            <person name="Hall N."/>
            <person name="Watson M."/>
            <person name="Adriaenssens E.M."/>
            <person name="Foster-Nyarko E."/>
            <person name="Jarju S."/>
            <person name="Secka A."/>
            <person name="Antonio M."/>
            <person name="Oren A."/>
            <person name="Chaudhuri R.R."/>
            <person name="La Ragione R."/>
            <person name="Hildebrand F."/>
            <person name="Pallen M.J."/>
        </authorList>
    </citation>
    <scope>NUCLEOTIDE SEQUENCE</scope>
    <source>
        <strain evidence="7">CHK165-10780</strain>
    </source>
</reference>
<evidence type="ECO:0000256" key="4">
    <source>
        <dbReference type="ARBA" id="ARBA00022807"/>
    </source>
</evidence>
<dbReference type="InterPro" id="IPR007422">
    <property type="entry name" value="Peptidase_Prp"/>
</dbReference>
<proteinExistence type="inferred from homology"/>
<evidence type="ECO:0000256" key="5">
    <source>
        <dbReference type="ARBA" id="ARBA00044503"/>
    </source>
</evidence>
<sequence>MIKVSVTKKNQQIQEVSIQGHAMYDDFGKDIVCAAVSSCVITTVNGILEIDKDWILAKQDSKGVLIQVQNSSDVCQSLLANMISLLEELHDQYPKNLKIISKEDTK</sequence>
<dbReference type="Proteomes" id="UP000886725">
    <property type="component" value="Unassembled WGS sequence"/>
</dbReference>
<organism evidence="7 8">
    <name type="scientific">Candidatus Faecenecus gallistercoris</name>
    <dbReference type="NCBI Taxonomy" id="2840793"/>
    <lineage>
        <taxon>Bacteria</taxon>
        <taxon>Bacillati</taxon>
        <taxon>Bacillota</taxon>
        <taxon>Bacillota incertae sedis</taxon>
        <taxon>Candidatus Faecenecus</taxon>
    </lineage>
</organism>
<keyword evidence="1" id="KW-0690">Ribosome biogenesis</keyword>
<protein>
    <recommendedName>
        <fullName evidence="6">Ribosomal processing cysteine protease Prp</fullName>
    </recommendedName>
</protein>
<evidence type="ECO:0000313" key="8">
    <source>
        <dbReference type="Proteomes" id="UP000886725"/>
    </source>
</evidence>
<evidence type="ECO:0000256" key="2">
    <source>
        <dbReference type="ARBA" id="ARBA00022670"/>
    </source>
</evidence>
<dbReference type="Gene3D" id="3.30.70.1490">
    <property type="entry name" value="Cysteine protease Prp"/>
    <property type="match status" value="1"/>
</dbReference>
<dbReference type="Pfam" id="PF04327">
    <property type="entry name" value="Peptidase_Prp"/>
    <property type="match status" value="1"/>
</dbReference>
<comment type="caution">
    <text evidence="7">The sequence shown here is derived from an EMBL/GenBank/DDBJ whole genome shotgun (WGS) entry which is preliminary data.</text>
</comment>
<keyword evidence="4" id="KW-0788">Thiol protease</keyword>
<evidence type="ECO:0000256" key="6">
    <source>
        <dbReference type="ARBA" id="ARBA00044538"/>
    </source>
</evidence>
<evidence type="ECO:0000256" key="1">
    <source>
        <dbReference type="ARBA" id="ARBA00022517"/>
    </source>
</evidence>
<dbReference type="AlphaFoldDB" id="A0A9D0Z0N4"/>
<dbReference type="GO" id="GO:0006508">
    <property type="term" value="P:proteolysis"/>
    <property type="evidence" value="ECO:0007669"/>
    <property type="project" value="UniProtKB-KW"/>
</dbReference>